<dbReference type="EMBL" id="CAJNJA010037175">
    <property type="protein sequence ID" value="CAE7729788.1"/>
    <property type="molecule type" value="Genomic_DNA"/>
</dbReference>
<dbReference type="InterPro" id="IPR036691">
    <property type="entry name" value="Endo/exonu/phosph_ase_sf"/>
</dbReference>
<evidence type="ECO:0000256" key="1">
    <source>
        <dbReference type="SAM" id="MobiDB-lite"/>
    </source>
</evidence>
<dbReference type="Proteomes" id="UP000601435">
    <property type="component" value="Unassembled WGS sequence"/>
</dbReference>
<dbReference type="GO" id="GO:0003676">
    <property type="term" value="F:nucleic acid binding"/>
    <property type="evidence" value="ECO:0007669"/>
    <property type="project" value="InterPro"/>
</dbReference>
<dbReference type="OrthoDB" id="10283577at2759"/>
<dbReference type="SUPFAM" id="SSF53098">
    <property type="entry name" value="Ribonuclease H-like"/>
    <property type="match status" value="1"/>
</dbReference>
<feature type="non-terminal residue" evidence="3">
    <location>
        <position position="1"/>
    </location>
</feature>
<protein>
    <recommendedName>
        <fullName evidence="2">RNase H type-1 domain-containing protein</fullName>
    </recommendedName>
</protein>
<name>A0A812X8Q4_9DINO</name>
<proteinExistence type="predicted"/>
<dbReference type="InterPro" id="IPR002156">
    <property type="entry name" value="RNaseH_domain"/>
</dbReference>
<dbReference type="SUPFAM" id="SSF56219">
    <property type="entry name" value="DNase I-like"/>
    <property type="match status" value="1"/>
</dbReference>
<reference evidence="3" key="1">
    <citation type="submission" date="2021-02" db="EMBL/GenBank/DDBJ databases">
        <authorList>
            <person name="Dougan E. K."/>
            <person name="Rhodes N."/>
            <person name="Thang M."/>
            <person name="Chan C."/>
        </authorList>
    </citation>
    <scope>NUCLEOTIDE SEQUENCE</scope>
</reference>
<keyword evidence="4" id="KW-1185">Reference proteome</keyword>
<organism evidence="3 4">
    <name type="scientific">Symbiodinium necroappetens</name>
    <dbReference type="NCBI Taxonomy" id="1628268"/>
    <lineage>
        <taxon>Eukaryota</taxon>
        <taxon>Sar</taxon>
        <taxon>Alveolata</taxon>
        <taxon>Dinophyceae</taxon>
        <taxon>Suessiales</taxon>
        <taxon>Symbiodiniaceae</taxon>
        <taxon>Symbiodinium</taxon>
    </lineage>
</organism>
<accession>A0A812X8Q4</accession>
<evidence type="ECO:0000313" key="3">
    <source>
        <dbReference type="EMBL" id="CAE7729788.1"/>
    </source>
</evidence>
<evidence type="ECO:0000259" key="2">
    <source>
        <dbReference type="PROSITE" id="PS50879"/>
    </source>
</evidence>
<comment type="caution">
    <text evidence="3">The sequence shown here is derived from an EMBL/GenBank/DDBJ whole genome shotgun (WGS) entry which is preliminary data.</text>
</comment>
<dbReference type="GO" id="GO:0004523">
    <property type="term" value="F:RNA-DNA hybrid ribonuclease activity"/>
    <property type="evidence" value="ECO:0007669"/>
    <property type="project" value="InterPro"/>
</dbReference>
<feature type="domain" description="RNase H type-1" evidence="2">
    <location>
        <begin position="1250"/>
        <end position="1400"/>
    </location>
</feature>
<gene>
    <name evidence="3" type="ORF">SNEC2469_LOCUS21085</name>
</gene>
<dbReference type="InterPro" id="IPR012337">
    <property type="entry name" value="RNaseH-like_sf"/>
</dbReference>
<sequence length="2311" mass="252156">VGALDAAQLFGDAIGSEDMPDEPLPHPNVGRDGSQELGLQIWAPHYQVTYASVLVPDGDSGDTIIAKAAEHASQAFHHDFTSVAPVKAMPHAGFATFVAIPDCLDAADRVVVLLDFGMIAGQRFSCVLPAQLSYRDMIDFVAPIAGKDRGQTEVFIDLDQVPHQRGVASLIDAPPAPDPLPGYEAVLSCTLLSVGGLCKLACDASAGWQSDDIASAPFVPIKISCISEWFFACKGPSAPTASAGQAEVEAHQQNLLQTAPAEGPQPYQAPEQTFTAPQPEVAVQDEPVPYRSWKFLVLGPNISKEYVDLQLRVPCTVQRALEEVSEARNDNRQWLYGLLAPVTPQPADDFATLIALPTWASSKTAVCMDTRLCDGRIFCIVLPGRFNRESLLRIAGIADLQGVEVYCGDSWVPLRAGELIDPPHGTLITFVPHTQLYRPGFSLQQMLLRHAGGNTQPEMPTGNIGRFFWILTDAWPVLFDARHATRDTFQAALAVELRTVIGALAVQTPKPMIGDYDHNGRHCEKVIVATEQICRVPVPPGRRIPPTDICVLDLRPILKGLRWLLVHKRKIHLEPLVTELSDGAPDGFRVNIAGGSIEHTTHGTYIQVAPGQALIAHFLRDAPPSEAGSDAFHSSWDSGLGGDTDSDDSDQDMGHDDDTQVVDAAQGHQEGGEQADPEPTQDYGTPNDEVQPHQHGHDDVTKPLAWALYAWCLRALGLCLCLLIVCCWQAKGLQEPQPDSLQSMSRLDDPRQVTRRFGHPWPHLHWTGAPQESLEIDRESSDTSASFHSFVATLFVFRVAYQPERFFIHVDNPEHVEQLEVTVNTIRDPEAREDFPVLIQAYPQPHREWGALLALPWWDSAAHLVLLDLLRIDGRILAACVPDIISRDDLLQQAGLDPTSDAQIFLGDTEAPLEHDRVVQVPTGTCITFVPGYGVPPPVFTLREMLRNAFGWAEHEVELRVQAGISYLLVSFRGTFLHFPDLGSPMHVRDEIAATIGCRCFWAILDARALQIGFPVGLRFSYQLYRTRLAIYTLSQEPAINGEGAHRSRCAPLPDLKLGTFANDDGDTSLGFDQVAFSASEDLAISPPTEEELEDFEVLSTLLEDSVRQPESRAFFLAATLVETLSEHFQSEAQARQYATTAVVVADGGRQTLSLESALPLRPEESKFYTGSIQAATLDCLPALRSLPSDDAAKFGGTDLGFTWGQLVEFLTIQPRFETWEAFFGEEDVIPHADPPSLHVAMSRLAQTTADRLLCCYTDGSFFPARANAPPKAGWSVIFVDPHQGTFAISAGPLLEPLLGQGVQISPYQAECCALAVAATTSVLSFADRPIRFLSDCTAALGAAQGQCGYATGGLPEALAAAFDLRQRGCNQTDQFAYVPGHQGDFFNEAADMLAKWGAKQDGGGSYQQGAMATLQAWLQKGARCLPWVTLVIQQLRGYAELPPLGCLNLGCDTWHAGLADQQLVCPFLPPGVGEEAKEDDSYDRYKLSLRLLSYSTLSLGGCLEYEDGQGQDVSGRHSRPGRAALLAKQLDDHKVTCAFLQETRCPAGTSTVGGYLRYSAGALKGQWGTEIWLRKGAAFLLHGSDHQRSLLCDSSNVANVHADPRRMLLRISGLKFSVLLCALHAPQRATEAHAVERWWSETLALLRQHRRQSLVIVAGDVNCAVGSVVSAEIGDCGAEEEDEPGTKWRALLKELDCIAPCTFPAYQIGQPDANQEDLDLSSLPDGDVAAILQHMQEPTAFREAGASEWQEQLANKLTESTWFLMQGDHTPVLTSRGTRPGSTAADLLFAMVVQKILRRRDALCQGLPDAPVVPSVPWDSVLSLEPPSDGAPSVPLDDLIWADDISCMRISSSPHRLPSNIGCTAGVLSDAFNEFGFKLTFGPTKTAALAQAIGVKHSCRGGMCAELRYRAAQARTAFQEGRRKVYRVLRIPLKRRAFILTSTVLPKLLFGAGSWPPLNQKEYSIVSGALWTFYRALLGVKSHENQSWAAHTVLALTGLSGPQVTLYCARLHYLCQLCRSAPPALWALVKLDRPYAESLQTALAWLYKWTYATSPLPNPLEQWPPWLKLATDTPNKFKGLVLRAQGLESCKSQVIAAYDGLHKALQCWIPCHAPPDEIEKVSGCGKTYGNVGFSTAEAEVHPQAPPVKVIEPVQTLRDTVKAWRDSEPEDLLVTEAANDLLLLLDPELLADSVQPAPQQRQFPADTEPFWTDMPNIGMPAAGDMIHFQLESPPPRALSPFGATSMRLREAKAFADWAEQACAMIVQCLVNAQGRPFQVRCPGIAAGLGPAAQWLRAVGIAIDDQGLTLAL</sequence>
<dbReference type="Gene3D" id="3.30.420.10">
    <property type="entry name" value="Ribonuclease H-like superfamily/Ribonuclease H"/>
    <property type="match status" value="1"/>
</dbReference>
<dbReference type="InterPro" id="IPR036397">
    <property type="entry name" value="RNaseH_sf"/>
</dbReference>
<dbReference type="Gene3D" id="3.60.10.10">
    <property type="entry name" value="Endonuclease/exonuclease/phosphatase"/>
    <property type="match status" value="1"/>
</dbReference>
<feature type="region of interest" description="Disordered" evidence="1">
    <location>
        <begin position="625"/>
        <end position="697"/>
    </location>
</feature>
<evidence type="ECO:0000313" key="4">
    <source>
        <dbReference type="Proteomes" id="UP000601435"/>
    </source>
</evidence>
<dbReference type="PROSITE" id="PS50879">
    <property type="entry name" value="RNASE_H_1"/>
    <property type="match status" value="1"/>
</dbReference>